<dbReference type="SUPFAM" id="SSF63570">
    <property type="entry name" value="PABC (PABP) domain"/>
    <property type="match status" value="1"/>
</dbReference>
<sequence>MKTENTQSIYMIIEESKIKLKQALDIQNQQLIALAEVEQLQDRNEQLERNMYCQQQFHENEVNDLREIIQQQNQQADNNFQNKFTMSQDNGLNNNNYQYYQNHPQQQYFPQQRQHQWQPQSRNQNYNNRIQYLDKNGGINNDIQAQQQKNNKVLPENQSNKFETLKQIKENQDTFNKLDKSKQFQYLGLLMFPKVEAELKKYKKTADPAGMAQKITSMMVDVSVFEVYEIIETLEFQADFQERLQEAIELINENHDKKIIL</sequence>
<feature type="coiled-coil region" evidence="1">
    <location>
        <begin position="30"/>
        <end position="75"/>
    </location>
</feature>
<evidence type="ECO:0000313" key="4">
    <source>
        <dbReference type="Proteomes" id="UP000054937"/>
    </source>
</evidence>
<comment type="caution">
    <text evidence="3">The sequence shown here is derived from an EMBL/GenBank/DDBJ whole genome shotgun (WGS) entry which is preliminary data.</text>
</comment>
<dbReference type="InterPro" id="IPR002004">
    <property type="entry name" value="PABP_HYD_C"/>
</dbReference>
<evidence type="ECO:0000259" key="2">
    <source>
        <dbReference type="PROSITE" id="PS51309"/>
    </source>
</evidence>
<proteinExistence type="predicted"/>
<dbReference type="GO" id="GO:0003723">
    <property type="term" value="F:RNA binding"/>
    <property type="evidence" value="ECO:0007669"/>
    <property type="project" value="InterPro"/>
</dbReference>
<accession>A0A0V0Q794</accession>
<name>A0A0V0Q794_PSEPJ</name>
<dbReference type="EMBL" id="LDAU01000273">
    <property type="protein sequence ID" value="KRW98120.1"/>
    <property type="molecule type" value="Genomic_DNA"/>
</dbReference>
<evidence type="ECO:0000256" key="1">
    <source>
        <dbReference type="SAM" id="Coils"/>
    </source>
</evidence>
<evidence type="ECO:0000313" key="3">
    <source>
        <dbReference type="EMBL" id="KRW98120.1"/>
    </source>
</evidence>
<dbReference type="Pfam" id="PF00658">
    <property type="entry name" value="MLLE"/>
    <property type="match status" value="1"/>
</dbReference>
<dbReference type="InterPro" id="IPR036053">
    <property type="entry name" value="PABP-dom"/>
</dbReference>
<organism evidence="3 4">
    <name type="scientific">Pseudocohnilembus persalinus</name>
    <name type="common">Ciliate</name>
    <dbReference type="NCBI Taxonomy" id="266149"/>
    <lineage>
        <taxon>Eukaryota</taxon>
        <taxon>Sar</taxon>
        <taxon>Alveolata</taxon>
        <taxon>Ciliophora</taxon>
        <taxon>Intramacronucleata</taxon>
        <taxon>Oligohymenophorea</taxon>
        <taxon>Scuticociliatia</taxon>
        <taxon>Philasterida</taxon>
        <taxon>Pseudocohnilembidae</taxon>
        <taxon>Pseudocohnilembus</taxon>
    </lineage>
</organism>
<keyword evidence="4" id="KW-1185">Reference proteome</keyword>
<dbReference type="Proteomes" id="UP000054937">
    <property type="component" value="Unassembled WGS sequence"/>
</dbReference>
<dbReference type="AlphaFoldDB" id="A0A0V0Q794"/>
<gene>
    <name evidence="3" type="ORF">PPERSA_08283</name>
</gene>
<protein>
    <submittedName>
        <fullName evidence="3">Polyadenylate-binding protein/Hyperplastic disc protein</fullName>
    </submittedName>
</protein>
<keyword evidence="1" id="KW-0175">Coiled coil</keyword>
<dbReference type="InParanoid" id="A0A0V0Q794"/>
<reference evidence="3 4" key="1">
    <citation type="journal article" date="2015" name="Sci. Rep.">
        <title>Genome of the facultative scuticociliatosis pathogen Pseudocohnilembus persalinus provides insight into its virulence through horizontal gene transfer.</title>
        <authorList>
            <person name="Xiong J."/>
            <person name="Wang G."/>
            <person name="Cheng J."/>
            <person name="Tian M."/>
            <person name="Pan X."/>
            <person name="Warren A."/>
            <person name="Jiang C."/>
            <person name="Yuan D."/>
            <person name="Miao W."/>
        </authorList>
    </citation>
    <scope>NUCLEOTIDE SEQUENCE [LARGE SCALE GENOMIC DNA]</scope>
    <source>
        <strain evidence="3">36N120E</strain>
    </source>
</reference>
<feature type="domain" description="PABC" evidence="2">
    <location>
        <begin position="167"/>
        <end position="256"/>
    </location>
</feature>
<dbReference type="PROSITE" id="PS51309">
    <property type="entry name" value="PABC"/>
    <property type="match status" value="1"/>
</dbReference>
<dbReference type="Gene3D" id="1.10.1900.10">
    <property type="entry name" value="c-terminal domain of poly(a) binding protein"/>
    <property type="match status" value="1"/>
</dbReference>